<name>A0A964BPU1_9CYAN</name>
<evidence type="ECO:0000313" key="1">
    <source>
        <dbReference type="EMBL" id="MCC0177364.1"/>
    </source>
</evidence>
<dbReference type="AlphaFoldDB" id="A0A964BPU1"/>
<keyword evidence="2" id="KW-1185">Reference proteome</keyword>
<gene>
    <name evidence="1" type="ORF">I4641_10290</name>
</gene>
<organism evidence="1 2">
    <name type="scientific">Waterburya agarophytonicola KI4</name>
    <dbReference type="NCBI Taxonomy" id="2874699"/>
    <lineage>
        <taxon>Bacteria</taxon>
        <taxon>Bacillati</taxon>
        <taxon>Cyanobacteriota</taxon>
        <taxon>Cyanophyceae</taxon>
        <taxon>Pleurocapsales</taxon>
        <taxon>Hyellaceae</taxon>
        <taxon>Waterburya</taxon>
        <taxon>Waterburya agarophytonicola</taxon>
    </lineage>
</organism>
<dbReference type="EMBL" id="JADWDC010000021">
    <property type="protein sequence ID" value="MCC0177364.1"/>
    <property type="molecule type" value="Genomic_DNA"/>
</dbReference>
<dbReference type="Proteomes" id="UP000729733">
    <property type="component" value="Unassembled WGS sequence"/>
</dbReference>
<dbReference type="RefSeq" id="WP_229640428.1">
    <property type="nucleotide sequence ID" value="NZ_JADWDC010000021.1"/>
</dbReference>
<evidence type="ECO:0000313" key="2">
    <source>
        <dbReference type="Proteomes" id="UP000729733"/>
    </source>
</evidence>
<accession>A0A964BPU1</accession>
<proteinExistence type="predicted"/>
<comment type="caution">
    <text evidence="1">The sequence shown here is derived from an EMBL/GenBank/DDBJ whole genome shotgun (WGS) entry which is preliminary data.</text>
</comment>
<reference evidence="1" key="1">
    <citation type="journal article" date="2021" name="Antonie Van Leeuwenhoek">
        <title>Draft genome and description of Waterburya agarophytonicola gen. nov. sp. nov. (Pleurocapsales, Cyanobacteria): a seaweed symbiont.</title>
        <authorList>
            <person name="Bonthond G."/>
            <person name="Shalygin S."/>
            <person name="Bayer T."/>
            <person name="Weinberger F."/>
        </authorList>
    </citation>
    <scope>NUCLEOTIDE SEQUENCE</scope>
    <source>
        <strain evidence="1">KI4</strain>
    </source>
</reference>
<sequence length="293" mass="33474">MAQFTESYFEELYDFAELDNTVSSTIRLAAKDPQALYQFFHRYMYFNGYASSVIARLASSIAMSRYLFNDPTVAVKEEADRGFQISAEIMIAASDEGSHEITHRELAQLLDKTLGDYAQLSTKERNAVAQVPKWLDEICQETMAKYQGTPGDAESLVKAIGFHAASELMGDREYALLDMIIRYENEGIGFDRYLEQETKATKIGKHRYLPWGYILIHGKYEGTGAEAKHFVHVLNALNMVLKYRPESEEQLTEWAVEGFKSFVELQQSLFRKIFKECLEMNQVSETSQILTIA</sequence>
<protein>
    <submittedName>
        <fullName evidence="1">Uncharacterized protein</fullName>
    </submittedName>
</protein>